<proteinExistence type="predicted"/>
<dbReference type="InterPro" id="IPR016181">
    <property type="entry name" value="Acyl_CoA_acyltransferase"/>
</dbReference>
<dbReference type="SUPFAM" id="SSF55729">
    <property type="entry name" value="Acyl-CoA N-acyltransferases (Nat)"/>
    <property type="match status" value="1"/>
</dbReference>
<comment type="caution">
    <text evidence="1">The sequence shown here is derived from an EMBL/GenBank/DDBJ whole genome shotgun (WGS) entry which is preliminary data.</text>
</comment>
<dbReference type="RefSeq" id="WP_002698611.1">
    <property type="nucleotide sequence ID" value="NZ_AAWS01000019.1"/>
</dbReference>
<evidence type="ECO:0000313" key="2">
    <source>
        <dbReference type="Proteomes" id="UP000004095"/>
    </source>
</evidence>
<accession>A1ZNR7</accession>
<organism evidence="1 2">
    <name type="scientific">Microscilla marina ATCC 23134</name>
    <dbReference type="NCBI Taxonomy" id="313606"/>
    <lineage>
        <taxon>Bacteria</taxon>
        <taxon>Pseudomonadati</taxon>
        <taxon>Bacteroidota</taxon>
        <taxon>Cytophagia</taxon>
        <taxon>Cytophagales</taxon>
        <taxon>Microscillaceae</taxon>
        <taxon>Microscilla</taxon>
    </lineage>
</organism>
<evidence type="ECO:0000313" key="1">
    <source>
        <dbReference type="EMBL" id="EAY27956.1"/>
    </source>
</evidence>
<dbReference type="Gene3D" id="3.40.630.30">
    <property type="match status" value="1"/>
</dbReference>
<name>A1ZNR7_MICM2</name>
<keyword evidence="2" id="KW-1185">Reference proteome</keyword>
<protein>
    <submittedName>
        <fullName evidence="1">Uncharacterized protein</fullName>
    </submittedName>
</protein>
<dbReference type="OrthoDB" id="1160046at2"/>
<reference evidence="1 2" key="1">
    <citation type="submission" date="2007-01" db="EMBL/GenBank/DDBJ databases">
        <authorList>
            <person name="Haygood M."/>
            <person name="Podell S."/>
            <person name="Anderson C."/>
            <person name="Hopkinson B."/>
            <person name="Roe K."/>
            <person name="Barbeau K."/>
            <person name="Gaasterland T."/>
            <person name="Ferriera S."/>
            <person name="Johnson J."/>
            <person name="Kravitz S."/>
            <person name="Beeson K."/>
            <person name="Sutton G."/>
            <person name="Rogers Y.-H."/>
            <person name="Friedman R."/>
            <person name="Frazier M."/>
            <person name="Venter J.C."/>
        </authorList>
    </citation>
    <scope>NUCLEOTIDE SEQUENCE [LARGE SCALE GENOMIC DNA]</scope>
    <source>
        <strain evidence="1 2">ATCC 23134</strain>
    </source>
</reference>
<dbReference type="eggNOG" id="ENOG5033MGA">
    <property type="taxonomic scope" value="Bacteria"/>
</dbReference>
<dbReference type="EMBL" id="AAWS01000019">
    <property type="protein sequence ID" value="EAY27956.1"/>
    <property type="molecule type" value="Genomic_DNA"/>
</dbReference>
<dbReference type="Proteomes" id="UP000004095">
    <property type="component" value="Unassembled WGS sequence"/>
</dbReference>
<gene>
    <name evidence="1" type="ORF">M23134_02625</name>
</gene>
<sequence length="230" mass="26507">MNPKQDNQAPKSEILQEDRVIECSEHLILYQLGQKNLEEYTEFVYNVYVDNYSKKHGWQSDEEELTYMKEEDAQQFSQSYYFAFRTHTGEMAGGVKITKQSPSLQFPIETEFGYNLQNYFQQANIPVNDIWHMGRLAIDKHVLANAGFSGSSLPILIKLLKQSFGAMVQHDDNILIGESDALAYRIYRTLGIKLQKMGEGKKYVGSLTYPVFAQASDINRWLHLYKPLVS</sequence>
<dbReference type="AlphaFoldDB" id="A1ZNR7"/>